<evidence type="ECO:0008006" key="3">
    <source>
        <dbReference type="Google" id="ProtNLM"/>
    </source>
</evidence>
<proteinExistence type="predicted"/>
<sequence length="186" mass="21019">MTTAAGYRTVEEFGTGTLHLFELPTDEHTLLDILTYLFTEQWAHISFGVLVQGAAWEITTEQPARRISMYDGYATIDLGRWHFHLCIGEHTASGPELGRARRCARAELYRRLDPGGIPMSWAFRMINGIGEQMTTVFLPNPFLSDVQQPLDPPDFTRLAAWDHLRATHLDLDPDPLDRTGTGFHHG</sequence>
<dbReference type="Pfam" id="PF24724">
    <property type="entry name" value="DUF7676"/>
    <property type="match status" value="1"/>
</dbReference>
<dbReference type="EMBL" id="JALKFT010000003">
    <property type="protein sequence ID" value="MCK9875141.1"/>
    <property type="molecule type" value="Genomic_DNA"/>
</dbReference>
<accession>A0ABT0JUB6</accession>
<dbReference type="InterPro" id="IPR056093">
    <property type="entry name" value="DUF7676"/>
</dbReference>
<organism evidence="1 2">
    <name type="scientific">Frankia umida</name>
    <dbReference type="NCBI Taxonomy" id="573489"/>
    <lineage>
        <taxon>Bacteria</taxon>
        <taxon>Bacillati</taxon>
        <taxon>Actinomycetota</taxon>
        <taxon>Actinomycetes</taxon>
        <taxon>Frankiales</taxon>
        <taxon>Frankiaceae</taxon>
        <taxon>Frankia</taxon>
    </lineage>
</organism>
<gene>
    <name evidence="1" type="ORF">MXD59_04980</name>
</gene>
<comment type="caution">
    <text evidence="1">The sequence shown here is derived from an EMBL/GenBank/DDBJ whole genome shotgun (WGS) entry which is preliminary data.</text>
</comment>
<dbReference type="Proteomes" id="UP001201873">
    <property type="component" value="Unassembled WGS sequence"/>
</dbReference>
<reference evidence="1 2" key="1">
    <citation type="submission" date="2022-04" db="EMBL/GenBank/DDBJ databases">
        <title>Genome diversity in the genus Frankia.</title>
        <authorList>
            <person name="Carlos-Shanley C."/>
            <person name="Hahn D."/>
        </authorList>
    </citation>
    <scope>NUCLEOTIDE SEQUENCE [LARGE SCALE GENOMIC DNA]</scope>
    <source>
        <strain evidence="1 2">Ag45/Mut15</strain>
    </source>
</reference>
<keyword evidence="2" id="KW-1185">Reference proteome</keyword>
<dbReference type="RefSeq" id="WP_248811854.1">
    <property type="nucleotide sequence ID" value="NZ_JALKFT010000003.1"/>
</dbReference>
<evidence type="ECO:0000313" key="1">
    <source>
        <dbReference type="EMBL" id="MCK9875141.1"/>
    </source>
</evidence>
<evidence type="ECO:0000313" key="2">
    <source>
        <dbReference type="Proteomes" id="UP001201873"/>
    </source>
</evidence>
<protein>
    <recommendedName>
        <fullName evidence="3">Transposase</fullName>
    </recommendedName>
</protein>
<name>A0ABT0JUB6_9ACTN</name>